<name>A0A6G8FL07_9MICO</name>
<evidence type="ECO:0000313" key="6">
    <source>
        <dbReference type="EMBL" id="QIM17055.1"/>
    </source>
</evidence>
<dbReference type="InterPro" id="IPR003593">
    <property type="entry name" value="AAA+_ATPase"/>
</dbReference>
<dbReference type="InterPro" id="IPR050153">
    <property type="entry name" value="Metal_Ion_Import_ABC"/>
</dbReference>
<protein>
    <submittedName>
        <fullName evidence="6">Anchored repeat-type ABC transporter ATP-binding subunit</fullName>
    </submittedName>
</protein>
<dbReference type="InterPro" id="IPR027417">
    <property type="entry name" value="P-loop_NTPase"/>
</dbReference>
<evidence type="ECO:0000256" key="3">
    <source>
        <dbReference type="ARBA" id="ARBA00022741"/>
    </source>
</evidence>
<dbReference type="SMART" id="SM00382">
    <property type="entry name" value="AAA"/>
    <property type="match status" value="1"/>
</dbReference>
<accession>A0A6G8FL07</accession>
<dbReference type="Proteomes" id="UP000501387">
    <property type="component" value="Chromosome"/>
</dbReference>
<dbReference type="PROSITE" id="PS50893">
    <property type="entry name" value="ABC_TRANSPORTER_2"/>
    <property type="match status" value="1"/>
</dbReference>
<evidence type="ECO:0000313" key="7">
    <source>
        <dbReference type="Proteomes" id="UP000501387"/>
    </source>
</evidence>
<dbReference type="PROSITE" id="PS00211">
    <property type="entry name" value="ABC_TRANSPORTER_1"/>
    <property type="match status" value="1"/>
</dbReference>
<dbReference type="RefSeq" id="WP_166324987.1">
    <property type="nucleotide sequence ID" value="NZ_CP049934.1"/>
</dbReference>
<dbReference type="InterPro" id="IPR003439">
    <property type="entry name" value="ABC_transporter-like_ATP-bd"/>
</dbReference>
<sequence>MSRALTVTDLTVHLGGRRVLHNVNLALDVGEFAGLIGPNGAGKTTLLRSVLGLIRTESGRVDVAGRSGTQARSRIGYVPQRHEFAWDFPITVEDAVMTGRVRRIGWLRRPGVADFDAVAEALERVHMAHLRSRPVGELSGGQRQRVLVARALALRPTLLLLDEPFTGLDMPTQELLIELFRELAHEDKAVLMTTHDLVGAIHECSRLCLINRTIIADGSPVELNDPETWMRTFSIKATNPLLTTLG</sequence>
<dbReference type="KEGG" id="lins:G7067_12605"/>
<dbReference type="Pfam" id="PF00005">
    <property type="entry name" value="ABC_tran"/>
    <property type="match status" value="1"/>
</dbReference>
<keyword evidence="7" id="KW-1185">Reference proteome</keyword>
<dbReference type="InterPro" id="IPR022508">
    <property type="entry name" value="ABC_trspt_anch-rpt_ATP-bd"/>
</dbReference>
<dbReference type="PANTHER" id="PTHR42734:SF5">
    <property type="entry name" value="IRON TRANSPORT SYSTEM ATP-BINDING PROTEIN HI_0361-RELATED"/>
    <property type="match status" value="1"/>
</dbReference>
<dbReference type="Gene3D" id="3.40.50.300">
    <property type="entry name" value="P-loop containing nucleotide triphosphate hydrolases"/>
    <property type="match status" value="1"/>
</dbReference>
<dbReference type="GO" id="GO:0005524">
    <property type="term" value="F:ATP binding"/>
    <property type="evidence" value="ECO:0007669"/>
    <property type="project" value="UniProtKB-KW"/>
</dbReference>
<evidence type="ECO:0000256" key="4">
    <source>
        <dbReference type="ARBA" id="ARBA00022840"/>
    </source>
</evidence>
<evidence type="ECO:0000256" key="1">
    <source>
        <dbReference type="ARBA" id="ARBA00005417"/>
    </source>
</evidence>
<keyword evidence="3" id="KW-0547">Nucleotide-binding</keyword>
<feature type="domain" description="ABC transporter" evidence="5">
    <location>
        <begin position="5"/>
        <end position="237"/>
    </location>
</feature>
<dbReference type="NCBIfam" id="TIGR03771">
    <property type="entry name" value="anch_rpt_ABC"/>
    <property type="match status" value="1"/>
</dbReference>
<gene>
    <name evidence="6" type="ORF">G7067_12605</name>
</gene>
<keyword evidence="4 6" id="KW-0067">ATP-binding</keyword>
<proteinExistence type="inferred from homology"/>
<dbReference type="PANTHER" id="PTHR42734">
    <property type="entry name" value="METAL TRANSPORT SYSTEM ATP-BINDING PROTEIN TM_0124-RELATED"/>
    <property type="match status" value="1"/>
</dbReference>
<dbReference type="FunFam" id="3.40.50.300:FF:000134">
    <property type="entry name" value="Iron-enterobactin ABC transporter ATP-binding protein"/>
    <property type="match status" value="1"/>
</dbReference>
<dbReference type="SUPFAM" id="SSF52540">
    <property type="entry name" value="P-loop containing nucleoside triphosphate hydrolases"/>
    <property type="match status" value="1"/>
</dbReference>
<comment type="similarity">
    <text evidence="1">Belongs to the ABC transporter superfamily.</text>
</comment>
<dbReference type="GO" id="GO:0016887">
    <property type="term" value="F:ATP hydrolysis activity"/>
    <property type="evidence" value="ECO:0007669"/>
    <property type="project" value="InterPro"/>
</dbReference>
<dbReference type="EMBL" id="CP049934">
    <property type="protein sequence ID" value="QIM17055.1"/>
    <property type="molecule type" value="Genomic_DNA"/>
</dbReference>
<reference evidence="6 7" key="1">
    <citation type="submission" date="2020-03" db="EMBL/GenBank/DDBJ databases">
        <title>Leucobacter sp. nov., isolated from beetles.</title>
        <authorList>
            <person name="Hyun D.-W."/>
            <person name="Bae J.-W."/>
        </authorList>
    </citation>
    <scope>NUCLEOTIDE SEQUENCE [LARGE SCALE GENOMIC DNA]</scope>
    <source>
        <strain evidence="6 7">HDW9B</strain>
    </source>
</reference>
<keyword evidence="2" id="KW-0813">Transport</keyword>
<organism evidence="6 7">
    <name type="scientific">Leucobacter insecticola</name>
    <dbReference type="NCBI Taxonomy" id="2714934"/>
    <lineage>
        <taxon>Bacteria</taxon>
        <taxon>Bacillati</taxon>
        <taxon>Actinomycetota</taxon>
        <taxon>Actinomycetes</taxon>
        <taxon>Micrococcales</taxon>
        <taxon>Microbacteriaceae</taxon>
        <taxon>Leucobacter</taxon>
    </lineage>
</organism>
<evidence type="ECO:0000259" key="5">
    <source>
        <dbReference type="PROSITE" id="PS50893"/>
    </source>
</evidence>
<dbReference type="AlphaFoldDB" id="A0A6G8FL07"/>
<evidence type="ECO:0000256" key="2">
    <source>
        <dbReference type="ARBA" id="ARBA00022448"/>
    </source>
</evidence>
<dbReference type="CDD" id="cd03235">
    <property type="entry name" value="ABC_Metallic_Cations"/>
    <property type="match status" value="1"/>
</dbReference>
<dbReference type="InterPro" id="IPR017871">
    <property type="entry name" value="ABC_transporter-like_CS"/>
</dbReference>